<feature type="site" description="Interaction with substrate tRNA" evidence="10">
    <location>
        <position position="140"/>
    </location>
</feature>
<evidence type="ECO:0000313" key="14">
    <source>
        <dbReference type="EMBL" id="MDM4014158.1"/>
    </source>
</evidence>
<feature type="region of interest" description="Interaction with substrate tRNA" evidence="10">
    <location>
        <begin position="52"/>
        <end position="55"/>
    </location>
</feature>
<dbReference type="GO" id="GO:0016779">
    <property type="term" value="F:nucleotidyltransferase activity"/>
    <property type="evidence" value="ECO:0007669"/>
    <property type="project" value="UniProtKB-KW"/>
</dbReference>
<feature type="binding site" evidence="10">
    <location>
        <begin position="29"/>
        <end position="34"/>
    </location>
    <ligand>
        <name>substrate</name>
    </ligand>
</feature>
<dbReference type="PANTHER" id="PTHR11088">
    <property type="entry name" value="TRNA DIMETHYLALLYLTRANSFERASE"/>
    <property type="match status" value="1"/>
</dbReference>
<evidence type="ECO:0000256" key="1">
    <source>
        <dbReference type="ARBA" id="ARBA00001946"/>
    </source>
</evidence>
<comment type="cofactor">
    <cofactor evidence="1 10">
        <name>Mg(2+)</name>
        <dbReference type="ChEBI" id="CHEBI:18420"/>
    </cofactor>
</comment>
<evidence type="ECO:0000256" key="2">
    <source>
        <dbReference type="ARBA" id="ARBA00003213"/>
    </source>
</evidence>
<dbReference type="RefSeq" id="WP_289161911.1">
    <property type="nucleotide sequence ID" value="NZ_JASZZN010000001.1"/>
</dbReference>
<feature type="binding site" evidence="10">
    <location>
        <begin position="27"/>
        <end position="34"/>
    </location>
    <ligand>
        <name>ATP</name>
        <dbReference type="ChEBI" id="CHEBI:30616"/>
    </ligand>
</feature>
<evidence type="ECO:0000256" key="4">
    <source>
        <dbReference type="ARBA" id="ARBA00022679"/>
    </source>
</evidence>
<keyword evidence="4 10" id="KW-0808">Transferase</keyword>
<feature type="site" description="Interaction with substrate tRNA" evidence="10">
    <location>
        <position position="118"/>
    </location>
</feature>
<dbReference type="InterPro" id="IPR039657">
    <property type="entry name" value="Dimethylallyltransferase"/>
</dbReference>
<keyword evidence="5 10" id="KW-0819">tRNA processing</keyword>
<dbReference type="HAMAP" id="MF_00185">
    <property type="entry name" value="IPP_trans"/>
    <property type="match status" value="1"/>
</dbReference>
<keyword evidence="14" id="KW-0548">Nucleotidyltransferase</keyword>
<dbReference type="EC" id="2.5.1.75" evidence="10"/>
<keyword evidence="6 10" id="KW-0547">Nucleotide-binding</keyword>
<name>A0ABT7PCE1_9BACT</name>
<proteinExistence type="inferred from homology"/>
<dbReference type="PANTHER" id="PTHR11088:SF60">
    <property type="entry name" value="TRNA DIMETHYLALLYLTRANSFERASE"/>
    <property type="match status" value="1"/>
</dbReference>
<organism evidence="14 15">
    <name type="scientific">Roseiconus lacunae</name>
    <dbReference type="NCBI Taxonomy" id="2605694"/>
    <lineage>
        <taxon>Bacteria</taxon>
        <taxon>Pseudomonadati</taxon>
        <taxon>Planctomycetota</taxon>
        <taxon>Planctomycetia</taxon>
        <taxon>Pirellulales</taxon>
        <taxon>Pirellulaceae</taxon>
        <taxon>Roseiconus</taxon>
    </lineage>
</organism>
<evidence type="ECO:0000256" key="13">
    <source>
        <dbReference type="RuleBase" id="RU003785"/>
    </source>
</evidence>
<comment type="catalytic activity">
    <reaction evidence="9 10 11">
        <text>adenosine(37) in tRNA + dimethylallyl diphosphate = N(6)-dimethylallyladenosine(37) in tRNA + diphosphate</text>
        <dbReference type="Rhea" id="RHEA:26482"/>
        <dbReference type="Rhea" id="RHEA-COMP:10162"/>
        <dbReference type="Rhea" id="RHEA-COMP:10375"/>
        <dbReference type="ChEBI" id="CHEBI:33019"/>
        <dbReference type="ChEBI" id="CHEBI:57623"/>
        <dbReference type="ChEBI" id="CHEBI:74411"/>
        <dbReference type="ChEBI" id="CHEBI:74415"/>
        <dbReference type="EC" id="2.5.1.75"/>
    </reaction>
</comment>
<keyword evidence="7 10" id="KW-0067">ATP-binding</keyword>
<evidence type="ECO:0000256" key="8">
    <source>
        <dbReference type="ARBA" id="ARBA00022842"/>
    </source>
</evidence>
<comment type="caution">
    <text evidence="14">The sequence shown here is derived from an EMBL/GenBank/DDBJ whole genome shotgun (WGS) entry which is preliminary data.</text>
</comment>
<comment type="subunit">
    <text evidence="10">Monomer.</text>
</comment>
<sequence>MPRPTDPSPDQIQTFPPLIDKAMVMTGATASGKSQLGIQLAERLDGEILSLDSIAVYRDMDIGTAKPTRAERDRVPHHLLDLADPDEDFSVARYLHAAHRCVDEILDRSRVPIFVGGTPMFLKAILRGFDPGPPPDWDFRRSVEADVEKFGVEPLRQRLRQVDPISASKIGPNDIRRMIRALEVSKATGFPLSHRQIQFDRQTDAEKCHVFALMHPRSHLHERINERVEVMFRTGLIDEVKGLLKRYQTLSRTASQAVGYREIIEWLLNANGRQENLHADANGFDNNTSLDQHRHLIEDVATHTRQLAKRQETWFRSFTEITAIDCGDVSSMEAIVERIAGRWHQAHRRD</sequence>
<evidence type="ECO:0000256" key="6">
    <source>
        <dbReference type="ARBA" id="ARBA00022741"/>
    </source>
</evidence>
<accession>A0ABT7PCE1</accession>
<evidence type="ECO:0000256" key="12">
    <source>
        <dbReference type="RuleBase" id="RU003784"/>
    </source>
</evidence>
<dbReference type="Pfam" id="PF01715">
    <property type="entry name" value="IPPT"/>
    <property type="match status" value="1"/>
</dbReference>
<dbReference type="EMBL" id="JASZZN010000001">
    <property type="protein sequence ID" value="MDM4014158.1"/>
    <property type="molecule type" value="Genomic_DNA"/>
</dbReference>
<comment type="caution">
    <text evidence="10">Lacks conserved residue(s) required for the propagation of feature annotation.</text>
</comment>
<keyword evidence="15" id="KW-1185">Reference proteome</keyword>
<evidence type="ECO:0000256" key="9">
    <source>
        <dbReference type="ARBA" id="ARBA00049563"/>
    </source>
</evidence>
<comment type="similarity">
    <text evidence="3 10 13">Belongs to the IPP transferase family.</text>
</comment>
<evidence type="ECO:0000256" key="5">
    <source>
        <dbReference type="ARBA" id="ARBA00022694"/>
    </source>
</evidence>
<dbReference type="GO" id="GO:0052381">
    <property type="term" value="F:tRNA dimethylallyltransferase activity"/>
    <property type="evidence" value="ECO:0007669"/>
    <property type="project" value="UniProtKB-EC"/>
</dbReference>
<evidence type="ECO:0000256" key="7">
    <source>
        <dbReference type="ARBA" id="ARBA00022840"/>
    </source>
</evidence>
<reference evidence="14 15" key="1">
    <citation type="submission" date="2023-06" db="EMBL/GenBank/DDBJ databases">
        <title>Roseiconus lacunae JC819 isolated from Gulf of Mannar region, Tamil Nadu.</title>
        <authorList>
            <person name="Pk S."/>
            <person name="Ch S."/>
            <person name="Ch V.R."/>
        </authorList>
    </citation>
    <scope>NUCLEOTIDE SEQUENCE [LARGE SCALE GENOMIC DNA]</scope>
    <source>
        <strain evidence="14 15">JC819</strain>
    </source>
</reference>
<dbReference type="InterPro" id="IPR027417">
    <property type="entry name" value="P-loop_NTPase"/>
</dbReference>
<dbReference type="SUPFAM" id="SSF52540">
    <property type="entry name" value="P-loop containing nucleoside triphosphate hydrolases"/>
    <property type="match status" value="2"/>
</dbReference>
<evidence type="ECO:0000256" key="11">
    <source>
        <dbReference type="RuleBase" id="RU003783"/>
    </source>
</evidence>
<dbReference type="Gene3D" id="1.10.20.140">
    <property type="match status" value="1"/>
</dbReference>
<dbReference type="Proteomes" id="UP001239462">
    <property type="component" value="Unassembled WGS sequence"/>
</dbReference>
<comment type="function">
    <text evidence="2 10 12">Catalyzes the transfer of a dimethylallyl group onto the adenine at position 37 in tRNAs that read codons beginning with uridine, leading to the formation of N6-(dimethylallyl)adenosine (i(6)A).</text>
</comment>
<dbReference type="Gene3D" id="3.40.50.300">
    <property type="entry name" value="P-loop containing nucleotide triphosphate hydrolases"/>
    <property type="match status" value="1"/>
</dbReference>
<keyword evidence="8 10" id="KW-0460">Magnesium</keyword>
<dbReference type="InterPro" id="IPR018022">
    <property type="entry name" value="IPT"/>
</dbReference>
<dbReference type="NCBIfam" id="TIGR00174">
    <property type="entry name" value="miaA"/>
    <property type="match status" value="1"/>
</dbReference>
<evidence type="ECO:0000256" key="3">
    <source>
        <dbReference type="ARBA" id="ARBA00005842"/>
    </source>
</evidence>
<evidence type="ECO:0000313" key="15">
    <source>
        <dbReference type="Proteomes" id="UP001239462"/>
    </source>
</evidence>
<protein>
    <recommendedName>
        <fullName evidence="10">tRNA dimethylallyltransferase</fullName>
        <ecNumber evidence="10">2.5.1.75</ecNumber>
    </recommendedName>
    <alternativeName>
        <fullName evidence="10">Dimethylallyl diphosphate:tRNA dimethylallyltransferase</fullName>
        <shortName evidence="10">DMAPP:tRNA dimethylallyltransferase</shortName>
        <shortName evidence="10">DMATase</shortName>
    </alternativeName>
    <alternativeName>
        <fullName evidence="10">Isopentenyl-diphosphate:tRNA isopentenyltransferase</fullName>
        <shortName evidence="10">IPP transferase</shortName>
        <shortName evidence="10">IPPT</shortName>
        <shortName evidence="10">IPTase</shortName>
    </alternativeName>
</protein>
<evidence type="ECO:0000256" key="10">
    <source>
        <dbReference type="HAMAP-Rule" id="MF_00185"/>
    </source>
</evidence>
<gene>
    <name evidence="10 14" type="primary">miaA</name>
    <name evidence="14" type="ORF">QTN89_01865</name>
</gene>